<organism evidence="1 2">
    <name type="scientific">Flavobacterium agrisoli</name>
    <dbReference type="NCBI Taxonomy" id="2793066"/>
    <lineage>
        <taxon>Bacteria</taxon>
        <taxon>Pseudomonadati</taxon>
        <taxon>Bacteroidota</taxon>
        <taxon>Flavobacteriia</taxon>
        <taxon>Flavobacteriales</taxon>
        <taxon>Flavobacteriaceae</taxon>
        <taxon>Flavobacterium</taxon>
    </lineage>
</organism>
<accession>A0A934PM29</accession>
<proteinExistence type="predicted"/>
<name>A0A934PM29_9FLAO</name>
<dbReference type="EMBL" id="JAEHFV010000002">
    <property type="protein sequence ID" value="MBK0369334.1"/>
    <property type="molecule type" value="Genomic_DNA"/>
</dbReference>
<sequence length="55" mass="6219">MTVVIDQTNMKNTAKILSDKLKKSAKKGNLTKHFGKLKRNIDGLTYQISIRANED</sequence>
<dbReference type="RefSeq" id="WP_200105264.1">
    <property type="nucleotide sequence ID" value="NZ_JAEHFV010000002.1"/>
</dbReference>
<evidence type="ECO:0000313" key="2">
    <source>
        <dbReference type="Proteomes" id="UP000609172"/>
    </source>
</evidence>
<keyword evidence="2" id="KW-1185">Reference proteome</keyword>
<dbReference type="Proteomes" id="UP000609172">
    <property type="component" value="Unassembled WGS sequence"/>
</dbReference>
<evidence type="ECO:0000313" key="1">
    <source>
        <dbReference type="EMBL" id="MBK0369334.1"/>
    </source>
</evidence>
<protein>
    <submittedName>
        <fullName evidence="1">Uncharacterized protein</fullName>
    </submittedName>
</protein>
<comment type="caution">
    <text evidence="1">The sequence shown here is derived from an EMBL/GenBank/DDBJ whole genome shotgun (WGS) entry which is preliminary data.</text>
</comment>
<reference evidence="1" key="1">
    <citation type="submission" date="2020-12" db="EMBL/GenBank/DDBJ databases">
        <title>Bacterial novel species Flavobacterium sp. SE-1-e isolated from soil.</title>
        <authorList>
            <person name="Jung H.-Y."/>
        </authorList>
    </citation>
    <scope>NUCLEOTIDE SEQUENCE</scope>
    <source>
        <strain evidence="1">SE-1-e</strain>
    </source>
</reference>
<gene>
    <name evidence="1" type="ORF">I5M07_05730</name>
</gene>
<dbReference type="AlphaFoldDB" id="A0A934PM29"/>